<proteinExistence type="predicted"/>
<comment type="caution">
    <text evidence="2">The sequence shown here is derived from an EMBL/GenBank/DDBJ whole genome shotgun (WGS) entry which is preliminary data.</text>
</comment>
<evidence type="ECO:0000256" key="1">
    <source>
        <dbReference type="SAM" id="Phobius"/>
    </source>
</evidence>
<evidence type="ECO:0008006" key="3">
    <source>
        <dbReference type="Google" id="ProtNLM"/>
    </source>
</evidence>
<dbReference type="EMBL" id="BARW01040735">
    <property type="protein sequence ID" value="GAJ20086.1"/>
    <property type="molecule type" value="Genomic_DNA"/>
</dbReference>
<protein>
    <recommendedName>
        <fullName evidence="3">ABC transporter permease</fullName>
    </recommendedName>
</protein>
<evidence type="ECO:0000313" key="2">
    <source>
        <dbReference type="EMBL" id="GAJ20086.1"/>
    </source>
</evidence>
<accession>X1VSE3</accession>
<feature type="transmembrane region" description="Helical" evidence="1">
    <location>
        <begin position="76"/>
        <end position="97"/>
    </location>
</feature>
<keyword evidence="1" id="KW-0812">Transmembrane</keyword>
<keyword evidence="1" id="KW-1133">Transmembrane helix</keyword>
<keyword evidence="1" id="KW-0472">Membrane</keyword>
<name>X1VSE3_9ZZZZ</name>
<feature type="non-terminal residue" evidence="2">
    <location>
        <position position="1"/>
    </location>
</feature>
<dbReference type="AlphaFoldDB" id="X1VSE3"/>
<organism evidence="2">
    <name type="scientific">marine sediment metagenome</name>
    <dbReference type="NCBI Taxonomy" id="412755"/>
    <lineage>
        <taxon>unclassified sequences</taxon>
        <taxon>metagenomes</taxon>
        <taxon>ecological metagenomes</taxon>
    </lineage>
</organism>
<gene>
    <name evidence="2" type="ORF">S12H4_61388</name>
</gene>
<sequence length="107" mass="11665">RGQLVNLVLTSSWFIFLFLVTPAVALLSFMLGVIGSSRARDARSAQNMALVIILPVLVLIGVQVTGLVWFTPLLTLILALGVSLVDILVLRVAVGLFQRESIVVKWH</sequence>
<feature type="transmembrane region" description="Helical" evidence="1">
    <location>
        <begin position="12"/>
        <end position="36"/>
    </location>
</feature>
<feature type="transmembrane region" description="Helical" evidence="1">
    <location>
        <begin position="48"/>
        <end position="70"/>
    </location>
</feature>
<reference evidence="2" key="1">
    <citation type="journal article" date="2014" name="Front. Microbiol.">
        <title>High frequency of phylogenetically diverse reductive dehalogenase-homologous genes in deep subseafloor sedimentary metagenomes.</title>
        <authorList>
            <person name="Kawai M."/>
            <person name="Futagami T."/>
            <person name="Toyoda A."/>
            <person name="Takaki Y."/>
            <person name="Nishi S."/>
            <person name="Hori S."/>
            <person name="Arai W."/>
            <person name="Tsubouchi T."/>
            <person name="Morono Y."/>
            <person name="Uchiyama I."/>
            <person name="Ito T."/>
            <person name="Fujiyama A."/>
            <person name="Inagaki F."/>
            <person name="Takami H."/>
        </authorList>
    </citation>
    <scope>NUCLEOTIDE SEQUENCE</scope>
    <source>
        <strain evidence="2">Expedition CK06-06</strain>
    </source>
</reference>